<feature type="domain" description="Major facilitator superfamily (MFS) profile" evidence="8">
    <location>
        <begin position="280"/>
        <end position="710"/>
    </location>
</feature>
<name>A0AA43QMG9_9LECA</name>
<feature type="compositionally biased region" description="Basic and acidic residues" evidence="6">
    <location>
        <begin position="724"/>
        <end position="734"/>
    </location>
</feature>
<protein>
    <recommendedName>
        <fullName evidence="8">Major facilitator superfamily (MFS) profile domain-containing protein</fullName>
    </recommendedName>
</protein>
<dbReference type="PANTHER" id="PTHR23502:SF31">
    <property type="entry name" value="POLYAMINE TRANSPORTER 1"/>
    <property type="match status" value="1"/>
</dbReference>
<evidence type="ECO:0000259" key="8">
    <source>
        <dbReference type="PROSITE" id="PS50850"/>
    </source>
</evidence>
<keyword evidence="3 7" id="KW-0812">Transmembrane</keyword>
<dbReference type="InterPro" id="IPR020846">
    <property type="entry name" value="MFS_dom"/>
</dbReference>
<feature type="transmembrane region" description="Helical" evidence="7">
    <location>
        <begin position="376"/>
        <end position="396"/>
    </location>
</feature>
<comment type="subcellular location">
    <subcellularLocation>
        <location evidence="1">Membrane</location>
        <topology evidence="1">Multi-pass membrane protein</topology>
    </subcellularLocation>
</comment>
<feature type="transmembrane region" description="Helical" evidence="7">
    <location>
        <begin position="685"/>
        <end position="707"/>
    </location>
</feature>
<feature type="transmembrane region" description="Helical" evidence="7">
    <location>
        <begin position="347"/>
        <end position="364"/>
    </location>
</feature>
<dbReference type="EMBL" id="JAPUFD010000006">
    <property type="protein sequence ID" value="MDI1488059.1"/>
    <property type="molecule type" value="Genomic_DNA"/>
</dbReference>
<evidence type="ECO:0000256" key="2">
    <source>
        <dbReference type="ARBA" id="ARBA00022448"/>
    </source>
</evidence>
<evidence type="ECO:0000256" key="4">
    <source>
        <dbReference type="ARBA" id="ARBA00022989"/>
    </source>
</evidence>
<keyword evidence="4 7" id="KW-1133">Transmembrane helix</keyword>
<comment type="caution">
    <text evidence="9">The sequence shown here is derived from an EMBL/GenBank/DDBJ whole genome shotgun (WGS) entry which is preliminary data.</text>
</comment>
<feature type="transmembrane region" description="Helical" evidence="7">
    <location>
        <begin position="590"/>
        <end position="609"/>
    </location>
</feature>
<dbReference type="InterPro" id="IPR011701">
    <property type="entry name" value="MFS"/>
</dbReference>
<feature type="transmembrane region" description="Helical" evidence="7">
    <location>
        <begin position="549"/>
        <end position="569"/>
    </location>
</feature>
<dbReference type="Gene3D" id="1.20.1250.20">
    <property type="entry name" value="MFS general substrate transporter like domains"/>
    <property type="match status" value="1"/>
</dbReference>
<feature type="transmembrane region" description="Helical" evidence="7">
    <location>
        <begin position="403"/>
        <end position="426"/>
    </location>
</feature>
<reference evidence="9" key="1">
    <citation type="journal article" date="2023" name="Genome Biol. Evol.">
        <title>First Whole Genome Sequence and Flow Cytometry Genome Size Data for the Lichen-Forming Fungus Ramalina farinacea (Ascomycota).</title>
        <authorList>
            <person name="Llewellyn T."/>
            <person name="Mian S."/>
            <person name="Hill R."/>
            <person name="Leitch I.J."/>
            <person name="Gaya E."/>
        </authorList>
    </citation>
    <scope>NUCLEOTIDE SEQUENCE</scope>
    <source>
        <strain evidence="9">LIQ254RAFAR</strain>
    </source>
</reference>
<sequence length="796" mass="87793">MNEEDREVVRAEQDAMRHSGAWNADDSFFKRYSQLTAEQREALHHEAASVGGPVQTFSGAGHDFGGAHAVSDFTRQPRSPRQEEPRDYHIHPRDLSDDSGKGYPHSGDTTRVQSRYPSDEARQQMPDPHFPSVVEARDFTVHPVESTASSDTSSMSSELSYVTEAVSPFHKVHTSPRLYSVATQNCNQSESHPDALDRIETARTVHEGTVGGRRATGIPSRRRSTIFSYINNEDEDIPLMGAGKDMPPMLPAQEEYVVEFTGFDDPRHAQNWPMKKRILVSAILVYDALSATIGSSIWSSAIVGVKGQYHVGQEVGTLGVSLFVLGYAFGPIIWAPMSELMGRRPPLIVGCLGFALFATAVATAKDIQTIMICRFFDGLFGSCPLAVVAAAFADMFDNSTRGLAIAAFAVAVFMGPFLAPFIGGFIADSYLGWRWTQYLSAIMGFSSLILLVLFFPETYGPTILVNKAAEMRRKTKNWGIHAKQEEIEVDFKELIVKNVSRPFRILFTEPIVFLLTLYMSFVYGLLYLFLTAYALVFEGKYGFNQGQSGLTYFGMVIGECIAFVVIAALNPSYVRKLKANNNVPVPEWRLPIAVVGGLTFTGGLFWFGWTGYKGAAIPWIVPTLSGLLTGFGIFAIFLSLLNYLVDSYLMFAASAIAANTFLRSTMAAVFPLFADYMFTGMGIQWASTLVGCVAAAMIPLPIIFLVYGRKIRERSKMAPSPDIAQDKRKDEEAKLGSLTGGMSRRSTRMPMSVAVGPVHTCENCGHKPVPMGGSRRQSEMMRRKRQSLIRASEKAE</sequence>
<feature type="transmembrane region" description="Helical" evidence="7">
    <location>
        <begin position="511"/>
        <end position="537"/>
    </location>
</feature>
<evidence type="ECO:0000256" key="1">
    <source>
        <dbReference type="ARBA" id="ARBA00004141"/>
    </source>
</evidence>
<dbReference type="PANTHER" id="PTHR23502">
    <property type="entry name" value="MAJOR FACILITATOR SUPERFAMILY"/>
    <property type="match status" value="1"/>
</dbReference>
<proteinExistence type="predicted"/>
<feature type="region of interest" description="Disordered" evidence="6">
    <location>
        <begin position="52"/>
        <end position="127"/>
    </location>
</feature>
<accession>A0AA43QMG9</accession>
<dbReference type="PROSITE" id="PS50850">
    <property type="entry name" value="MFS"/>
    <property type="match status" value="1"/>
</dbReference>
<keyword evidence="2" id="KW-0813">Transport</keyword>
<evidence type="ECO:0000256" key="3">
    <source>
        <dbReference type="ARBA" id="ARBA00022692"/>
    </source>
</evidence>
<evidence type="ECO:0000256" key="5">
    <source>
        <dbReference type="ARBA" id="ARBA00023136"/>
    </source>
</evidence>
<feature type="transmembrane region" description="Helical" evidence="7">
    <location>
        <begin position="278"/>
        <end position="303"/>
    </location>
</feature>
<dbReference type="SUPFAM" id="SSF103473">
    <property type="entry name" value="MFS general substrate transporter"/>
    <property type="match status" value="1"/>
</dbReference>
<dbReference type="CDD" id="cd17323">
    <property type="entry name" value="MFS_Tpo1_MDR_like"/>
    <property type="match status" value="1"/>
</dbReference>
<feature type="region of interest" description="Disordered" evidence="6">
    <location>
        <begin position="764"/>
        <end position="796"/>
    </location>
</feature>
<keyword evidence="5 7" id="KW-0472">Membrane</keyword>
<evidence type="ECO:0000313" key="10">
    <source>
        <dbReference type="Proteomes" id="UP001161017"/>
    </source>
</evidence>
<keyword evidence="10" id="KW-1185">Reference proteome</keyword>
<evidence type="ECO:0000256" key="7">
    <source>
        <dbReference type="SAM" id="Phobius"/>
    </source>
</evidence>
<feature type="transmembrane region" description="Helical" evidence="7">
    <location>
        <begin position="438"/>
        <end position="455"/>
    </location>
</feature>
<dbReference type="FunFam" id="1.20.1250.20:FF:000011">
    <property type="entry name" value="MFS multidrug transporter, putative"/>
    <property type="match status" value="1"/>
</dbReference>
<feature type="transmembrane region" description="Helical" evidence="7">
    <location>
        <begin position="648"/>
        <end position="673"/>
    </location>
</feature>
<feature type="transmembrane region" description="Helical" evidence="7">
    <location>
        <begin position="615"/>
        <end position="641"/>
    </location>
</feature>
<dbReference type="Pfam" id="PF07690">
    <property type="entry name" value="MFS_1"/>
    <property type="match status" value="1"/>
</dbReference>
<feature type="compositionally biased region" description="Basic and acidic residues" evidence="6">
    <location>
        <begin position="80"/>
        <end position="100"/>
    </location>
</feature>
<dbReference type="GO" id="GO:0022857">
    <property type="term" value="F:transmembrane transporter activity"/>
    <property type="evidence" value="ECO:0007669"/>
    <property type="project" value="InterPro"/>
</dbReference>
<feature type="transmembrane region" description="Helical" evidence="7">
    <location>
        <begin position="315"/>
        <end position="335"/>
    </location>
</feature>
<dbReference type="InterPro" id="IPR036259">
    <property type="entry name" value="MFS_trans_sf"/>
</dbReference>
<gene>
    <name evidence="9" type="ORF">OHK93_007333</name>
</gene>
<feature type="region of interest" description="Disordered" evidence="6">
    <location>
        <begin position="718"/>
        <end position="741"/>
    </location>
</feature>
<feature type="compositionally biased region" description="Polar residues" evidence="6">
    <location>
        <begin position="107"/>
        <end position="116"/>
    </location>
</feature>
<dbReference type="Proteomes" id="UP001161017">
    <property type="component" value="Unassembled WGS sequence"/>
</dbReference>
<evidence type="ECO:0000256" key="6">
    <source>
        <dbReference type="SAM" id="MobiDB-lite"/>
    </source>
</evidence>
<evidence type="ECO:0000313" key="9">
    <source>
        <dbReference type="EMBL" id="MDI1488059.1"/>
    </source>
</evidence>
<organism evidence="9 10">
    <name type="scientific">Ramalina farinacea</name>
    <dbReference type="NCBI Taxonomy" id="258253"/>
    <lineage>
        <taxon>Eukaryota</taxon>
        <taxon>Fungi</taxon>
        <taxon>Dikarya</taxon>
        <taxon>Ascomycota</taxon>
        <taxon>Pezizomycotina</taxon>
        <taxon>Lecanoromycetes</taxon>
        <taxon>OSLEUM clade</taxon>
        <taxon>Lecanoromycetidae</taxon>
        <taxon>Lecanorales</taxon>
        <taxon>Lecanorineae</taxon>
        <taxon>Ramalinaceae</taxon>
        <taxon>Ramalina</taxon>
    </lineage>
</organism>
<dbReference type="AlphaFoldDB" id="A0AA43QMG9"/>
<dbReference type="GO" id="GO:0005886">
    <property type="term" value="C:plasma membrane"/>
    <property type="evidence" value="ECO:0007669"/>
    <property type="project" value="TreeGrafter"/>
</dbReference>